<feature type="region of interest" description="Disordered" evidence="1">
    <location>
        <begin position="92"/>
        <end position="119"/>
    </location>
</feature>
<evidence type="ECO:0000313" key="2">
    <source>
        <dbReference type="EMBL" id="KAH7542379.1"/>
    </source>
</evidence>
<gene>
    <name evidence="2" type="ORF">FEM48_Zijuj02G0067200</name>
</gene>
<protein>
    <submittedName>
        <fullName evidence="2">Uncharacterized protein</fullName>
    </submittedName>
</protein>
<evidence type="ECO:0000256" key="1">
    <source>
        <dbReference type="SAM" id="MobiDB-lite"/>
    </source>
</evidence>
<accession>A0A978VU84</accession>
<dbReference type="EMBL" id="JAEACU010000002">
    <property type="protein sequence ID" value="KAH7542379.1"/>
    <property type="molecule type" value="Genomic_DNA"/>
</dbReference>
<dbReference type="AlphaFoldDB" id="A0A978VU84"/>
<dbReference type="Proteomes" id="UP000813462">
    <property type="component" value="Unassembled WGS sequence"/>
</dbReference>
<evidence type="ECO:0000313" key="3">
    <source>
        <dbReference type="Proteomes" id="UP000813462"/>
    </source>
</evidence>
<proteinExistence type="predicted"/>
<sequence>MSPRKPYSLSRTTLKNIDKNESREIRKARHAVTRIVKSYMPNVTDRQKSRALKGIVRNITDDSVVDKKQAVENLLGVVLTMEQYTELFDAAQPLKRAGPMEEEPGSPEEASTEAHEGSD</sequence>
<organism evidence="2 3">
    <name type="scientific">Ziziphus jujuba var. spinosa</name>
    <dbReference type="NCBI Taxonomy" id="714518"/>
    <lineage>
        <taxon>Eukaryota</taxon>
        <taxon>Viridiplantae</taxon>
        <taxon>Streptophyta</taxon>
        <taxon>Embryophyta</taxon>
        <taxon>Tracheophyta</taxon>
        <taxon>Spermatophyta</taxon>
        <taxon>Magnoliopsida</taxon>
        <taxon>eudicotyledons</taxon>
        <taxon>Gunneridae</taxon>
        <taxon>Pentapetalae</taxon>
        <taxon>rosids</taxon>
        <taxon>fabids</taxon>
        <taxon>Rosales</taxon>
        <taxon>Rhamnaceae</taxon>
        <taxon>Paliureae</taxon>
        <taxon>Ziziphus</taxon>
    </lineage>
</organism>
<reference evidence="2" key="1">
    <citation type="journal article" date="2021" name="Front. Plant Sci.">
        <title>Chromosome-Scale Genome Assembly for Chinese Sour Jujube and Insights Into Its Genome Evolution and Domestication Signature.</title>
        <authorList>
            <person name="Shen L.-Y."/>
            <person name="Luo H."/>
            <person name="Wang X.-L."/>
            <person name="Wang X.-M."/>
            <person name="Qiu X.-J."/>
            <person name="Liu H."/>
            <person name="Zhou S.-S."/>
            <person name="Jia K.-H."/>
            <person name="Nie S."/>
            <person name="Bao Y.-T."/>
            <person name="Zhang R.-G."/>
            <person name="Yun Q.-Z."/>
            <person name="Chai Y.-H."/>
            <person name="Lu J.-Y."/>
            <person name="Li Y."/>
            <person name="Zhao S.-W."/>
            <person name="Mao J.-F."/>
            <person name="Jia S.-G."/>
            <person name="Mao Y.-M."/>
        </authorList>
    </citation>
    <scope>NUCLEOTIDE SEQUENCE</scope>
    <source>
        <strain evidence="2">AT0</strain>
        <tissue evidence="2">Leaf</tissue>
    </source>
</reference>
<name>A0A978VU84_ZIZJJ</name>
<comment type="caution">
    <text evidence="2">The sequence shown here is derived from an EMBL/GenBank/DDBJ whole genome shotgun (WGS) entry which is preliminary data.</text>
</comment>